<gene>
    <name evidence="2" type="ORF">BJ085DRAFT_30246</name>
</gene>
<dbReference type="Proteomes" id="UP000268162">
    <property type="component" value="Unassembled WGS sequence"/>
</dbReference>
<evidence type="ECO:0000256" key="1">
    <source>
        <dbReference type="SAM" id="SignalP"/>
    </source>
</evidence>
<feature type="signal peptide" evidence="1">
    <location>
        <begin position="1"/>
        <end position="22"/>
    </location>
</feature>
<name>A0A4P9ZZT2_9FUNG</name>
<organism evidence="2 3">
    <name type="scientific">Dimargaris cristalligena</name>
    <dbReference type="NCBI Taxonomy" id="215637"/>
    <lineage>
        <taxon>Eukaryota</taxon>
        <taxon>Fungi</taxon>
        <taxon>Fungi incertae sedis</taxon>
        <taxon>Zoopagomycota</taxon>
        <taxon>Kickxellomycotina</taxon>
        <taxon>Dimargaritomycetes</taxon>
        <taxon>Dimargaritales</taxon>
        <taxon>Dimargaritaceae</taxon>
        <taxon>Dimargaris</taxon>
    </lineage>
</organism>
<keyword evidence="1" id="KW-0732">Signal</keyword>
<reference evidence="3" key="1">
    <citation type="journal article" date="2018" name="Nat. Microbiol.">
        <title>Leveraging single-cell genomics to expand the fungal tree of life.</title>
        <authorList>
            <person name="Ahrendt S.R."/>
            <person name="Quandt C.A."/>
            <person name="Ciobanu D."/>
            <person name="Clum A."/>
            <person name="Salamov A."/>
            <person name="Andreopoulos B."/>
            <person name="Cheng J.F."/>
            <person name="Woyke T."/>
            <person name="Pelin A."/>
            <person name="Henrissat B."/>
            <person name="Reynolds N.K."/>
            <person name="Benny G.L."/>
            <person name="Smith M.E."/>
            <person name="James T.Y."/>
            <person name="Grigoriev I.V."/>
        </authorList>
    </citation>
    <scope>NUCLEOTIDE SEQUENCE [LARGE SCALE GENOMIC DNA]</scope>
    <source>
        <strain evidence="3">RSA 468</strain>
    </source>
</reference>
<keyword evidence="3" id="KW-1185">Reference proteome</keyword>
<evidence type="ECO:0000313" key="3">
    <source>
        <dbReference type="Proteomes" id="UP000268162"/>
    </source>
</evidence>
<proteinExistence type="predicted"/>
<dbReference type="AlphaFoldDB" id="A0A4P9ZZT2"/>
<sequence>MAYSLAGLSLHLFLAGQLYTHSHTPPSTLARLGEAFPSLASPAGVLFRQLLSYPSIRSAVWSFGPHTRISSADIVQLWAYPPVQYSTAPFLHYYGPQPQKTSPFRPRYLYLLLVGADD</sequence>
<feature type="chain" id="PRO_5021012033" evidence="1">
    <location>
        <begin position="23"/>
        <end position="118"/>
    </location>
</feature>
<protein>
    <submittedName>
        <fullName evidence="2">Uncharacterized protein</fullName>
    </submittedName>
</protein>
<accession>A0A4P9ZZT2</accession>
<dbReference type="EMBL" id="ML002377">
    <property type="protein sequence ID" value="RKP38350.1"/>
    <property type="molecule type" value="Genomic_DNA"/>
</dbReference>
<evidence type="ECO:0000313" key="2">
    <source>
        <dbReference type="EMBL" id="RKP38350.1"/>
    </source>
</evidence>